<accession>A0ACA9MWD2</accession>
<feature type="non-terminal residue" evidence="1">
    <location>
        <position position="795"/>
    </location>
</feature>
<reference evidence="1" key="1">
    <citation type="submission" date="2021-06" db="EMBL/GenBank/DDBJ databases">
        <authorList>
            <person name="Kallberg Y."/>
            <person name="Tangrot J."/>
            <person name="Rosling A."/>
        </authorList>
    </citation>
    <scope>NUCLEOTIDE SEQUENCE</scope>
    <source>
        <strain evidence="1">AU212A</strain>
    </source>
</reference>
<evidence type="ECO:0000313" key="1">
    <source>
        <dbReference type="EMBL" id="CAG8618395.1"/>
    </source>
</evidence>
<keyword evidence="2" id="KW-1185">Reference proteome</keyword>
<proteinExistence type="predicted"/>
<feature type="non-terminal residue" evidence="1">
    <location>
        <position position="1"/>
    </location>
</feature>
<dbReference type="Proteomes" id="UP000789860">
    <property type="component" value="Unassembled WGS sequence"/>
</dbReference>
<comment type="caution">
    <text evidence="1">The sequence shown here is derived from an EMBL/GenBank/DDBJ whole genome shotgun (WGS) entry which is preliminary data.</text>
</comment>
<gene>
    <name evidence="1" type="ORF">SCALOS_LOCUS7562</name>
</gene>
<protein>
    <submittedName>
        <fullName evidence="1">3277_t:CDS:1</fullName>
    </submittedName>
</protein>
<organism evidence="1 2">
    <name type="scientific">Scutellospora calospora</name>
    <dbReference type="NCBI Taxonomy" id="85575"/>
    <lineage>
        <taxon>Eukaryota</taxon>
        <taxon>Fungi</taxon>
        <taxon>Fungi incertae sedis</taxon>
        <taxon>Mucoromycota</taxon>
        <taxon>Glomeromycotina</taxon>
        <taxon>Glomeromycetes</taxon>
        <taxon>Diversisporales</taxon>
        <taxon>Gigasporaceae</taxon>
        <taxon>Scutellospora</taxon>
    </lineage>
</organism>
<sequence length="795" mass="92333">TEIVKLSEDKMGHLNEMLKKTTQYSNSINTITPKLVCNSLKINPNILDSTNEKSHETAFQLLTFIIDSFSQKPTTNTPLFRSLYQNPHYKQLLGIRLLPLCDKSIGTFGSQTYYMAKPEIRVLFPKVQGKFVADLPLNLRGIFKDEEFCNVLKIKQLDANSVIDLLESVLPRDKEVDWDPLGKQYPNKFWIDKIIAIFTAPEVNYDFNKLARFPILSITKPYRKLVLPDLNNPLLIYVSHPMVSILTKFGVRYTDMKISDNYNIYIGKCIAQPTAINMIVALEKAIQKSSGSLQQIFTEKLTQDDLEKFRTFIKDEFKHNKNENLKKFVKRWPIWPTQSRSTCISAQEGILPPRDIPFFSIQEETNIFLVESDSDFNTLFHLGAKYVEPVEYIKVHLNPRTVTPDQQYITFLKTVLALGKVEIEHYLSPLKIIANYDLELVKANTLYDLNESLFRRIFWNTGKLLHPDLQGNAYCLSALKRMGLKHQVTPVTFLECVHEVDSRIRRIQLEQSNSQIHLIKSDARFLMEYLYEHWTVLLFSPEQWQELISIKFVPVDTDLESPLKENAVETTGFDSINSMCYQEYKLLCWTQCPLFLRSIDPPNLFKLRYPELCRPSMSKILDNLCYVALDISHSNKDSSWRSPKGVQLIMDVLKETYKNLNEHLNVNGSFDNETRSRLQTDAKIFLNGNDPFIPEDWVAGVNLVFGTQEDIRTGLHKVHDNLKEFKLLLKESGAREIKDIKFNVKTQHYSQKDKLFGRLLDSFEKQEGTKHHDVEFHIHHENEIEKIQANRYVLS</sequence>
<evidence type="ECO:0000313" key="2">
    <source>
        <dbReference type="Proteomes" id="UP000789860"/>
    </source>
</evidence>
<name>A0ACA9MWD2_9GLOM</name>
<dbReference type="EMBL" id="CAJVPM010017148">
    <property type="protein sequence ID" value="CAG8618395.1"/>
    <property type="molecule type" value="Genomic_DNA"/>
</dbReference>